<evidence type="ECO:0000313" key="2">
    <source>
        <dbReference type="EMBL" id="KAK3245152.1"/>
    </source>
</evidence>
<proteinExistence type="predicted"/>
<name>A0AAE0EYS7_9CHLO</name>
<evidence type="ECO:0000256" key="1">
    <source>
        <dbReference type="SAM" id="MobiDB-lite"/>
    </source>
</evidence>
<dbReference type="EMBL" id="LGRX02030966">
    <property type="protein sequence ID" value="KAK3245152.1"/>
    <property type="molecule type" value="Genomic_DNA"/>
</dbReference>
<keyword evidence="3" id="KW-1185">Reference proteome</keyword>
<protein>
    <submittedName>
        <fullName evidence="2">Uncharacterized protein</fullName>
    </submittedName>
</protein>
<dbReference type="AlphaFoldDB" id="A0AAE0EYS7"/>
<organism evidence="2 3">
    <name type="scientific">Cymbomonas tetramitiformis</name>
    <dbReference type="NCBI Taxonomy" id="36881"/>
    <lineage>
        <taxon>Eukaryota</taxon>
        <taxon>Viridiplantae</taxon>
        <taxon>Chlorophyta</taxon>
        <taxon>Pyramimonadophyceae</taxon>
        <taxon>Pyramimonadales</taxon>
        <taxon>Pyramimonadaceae</taxon>
        <taxon>Cymbomonas</taxon>
    </lineage>
</organism>
<reference evidence="2 3" key="1">
    <citation type="journal article" date="2015" name="Genome Biol. Evol.">
        <title>Comparative Genomics of a Bacterivorous Green Alga Reveals Evolutionary Causalities and Consequences of Phago-Mixotrophic Mode of Nutrition.</title>
        <authorList>
            <person name="Burns J.A."/>
            <person name="Paasch A."/>
            <person name="Narechania A."/>
            <person name="Kim E."/>
        </authorList>
    </citation>
    <scope>NUCLEOTIDE SEQUENCE [LARGE SCALE GENOMIC DNA]</scope>
    <source>
        <strain evidence="2 3">PLY_AMNH</strain>
    </source>
</reference>
<dbReference type="Proteomes" id="UP001190700">
    <property type="component" value="Unassembled WGS sequence"/>
</dbReference>
<comment type="caution">
    <text evidence="2">The sequence shown here is derived from an EMBL/GenBank/DDBJ whole genome shotgun (WGS) entry which is preliminary data.</text>
</comment>
<sequence>MGDNFEGLVVGIQLIYQGKTDRSLPAEGHRSKALFSDSKFGYTYHHWADENTNIDFFEDIIARIGIDAMQFSAKLKAGEKAEDIRLDLTMTTLKGPSPTTDDLELQMFTDGQEEEDARAGQIEPVTCRNSFDSMGGADIEAEKQEKKS</sequence>
<evidence type="ECO:0000313" key="3">
    <source>
        <dbReference type="Proteomes" id="UP001190700"/>
    </source>
</evidence>
<accession>A0AAE0EYS7</accession>
<feature type="region of interest" description="Disordered" evidence="1">
    <location>
        <begin position="127"/>
        <end position="148"/>
    </location>
</feature>
<gene>
    <name evidence="2" type="ORF">CYMTET_45263</name>
</gene>